<evidence type="ECO:0000256" key="7">
    <source>
        <dbReference type="SAM" id="MobiDB-lite"/>
    </source>
</evidence>
<dbReference type="SUPFAM" id="SSF47781">
    <property type="entry name" value="RuvA domain 2-like"/>
    <property type="match status" value="1"/>
</dbReference>
<comment type="subunit">
    <text evidence="6">Homotetramer. Forms an RuvA(8)-RuvB(12)-Holliday junction (HJ) complex. HJ DNA is sandwiched between 2 RuvA tetramers; dsDNA enters through RuvA and exits via RuvB. An RuvB hexamer assembles on each DNA strand where it exits the tetramer. Each RuvB hexamer is contacted by two RuvA subunits (via domain III) on 2 adjacent RuvB subunits; this complex drives branch migration. In the full resolvosome a probable DNA-RuvA(4)-RuvB(12)-RuvC(2) complex forms which resolves the HJ.</text>
</comment>
<dbReference type="Gene3D" id="1.10.8.10">
    <property type="entry name" value="DNA helicase RuvA subunit, C-terminal domain"/>
    <property type="match status" value="1"/>
</dbReference>
<dbReference type="InterPro" id="IPR012340">
    <property type="entry name" value="NA-bd_OB-fold"/>
</dbReference>
<protein>
    <recommendedName>
        <fullName evidence="6">Holliday junction branch migration complex subunit RuvA</fullName>
    </recommendedName>
</protein>
<evidence type="ECO:0000256" key="4">
    <source>
        <dbReference type="ARBA" id="ARBA00023172"/>
    </source>
</evidence>
<keyword evidence="1 6" id="KW-0963">Cytoplasm</keyword>
<evidence type="ECO:0000256" key="6">
    <source>
        <dbReference type="HAMAP-Rule" id="MF_00031"/>
    </source>
</evidence>
<feature type="region of interest" description="Disordered" evidence="7">
    <location>
        <begin position="169"/>
        <end position="191"/>
    </location>
</feature>
<evidence type="ECO:0000313" key="9">
    <source>
        <dbReference type="EMBL" id="PJE75543.1"/>
    </source>
</evidence>
<dbReference type="InterPro" id="IPR000085">
    <property type="entry name" value="RuvA"/>
</dbReference>
<dbReference type="GO" id="GO:0006310">
    <property type="term" value="P:DNA recombination"/>
    <property type="evidence" value="ECO:0007669"/>
    <property type="project" value="UniProtKB-UniRule"/>
</dbReference>
<dbReference type="GO" id="GO:0009379">
    <property type="term" value="C:Holliday junction helicase complex"/>
    <property type="evidence" value="ECO:0007669"/>
    <property type="project" value="InterPro"/>
</dbReference>
<feature type="domain" description="Helix-hairpin-helix DNA-binding motif class 1" evidence="8">
    <location>
        <begin position="107"/>
        <end position="126"/>
    </location>
</feature>
<evidence type="ECO:0000256" key="3">
    <source>
        <dbReference type="ARBA" id="ARBA00023125"/>
    </source>
</evidence>
<dbReference type="GO" id="GO:0005737">
    <property type="term" value="C:cytoplasm"/>
    <property type="evidence" value="ECO:0007669"/>
    <property type="project" value="UniProtKB-SubCell"/>
</dbReference>
<dbReference type="InterPro" id="IPR003583">
    <property type="entry name" value="Hlx-hairpin-Hlx_DNA-bd_motif"/>
</dbReference>
<comment type="domain">
    <text evidence="6">Has three domains with a flexible linker between the domains II and III and assumes an 'L' shape. Domain III is highly mobile and contacts RuvB.</text>
</comment>
<dbReference type="EMBL" id="PFET01000013">
    <property type="protein sequence ID" value="PJE75543.1"/>
    <property type="molecule type" value="Genomic_DNA"/>
</dbReference>
<evidence type="ECO:0000259" key="8">
    <source>
        <dbReference type="SMART" id="SM00278"/>
    </source>
</evidence>
<evidence type="ECO:0000256" key="2">
    <source>
        <dbReference type="ARBA" id="ARBA00022763"/>
    </source>
</evidence>
<keyword evidence="5 6" id="KW-0234">DNA repair</keyword>
<reference evidence="9 10" key="1">
    <citation type="submission" date="2017-09" db="EMBL/GenBank/DDBJ databases">
        <title>Depth-based differentiation of microbial function through sediment-hosted aquifers and enrichment of novel symbionts in the deep terrestrial subsurface.</title>
        <authorList>
            <person name="Probst A.J."/>
            <person name="Ladd B."/>
            <person name="Jarett J.K."/>
            <person name="Geller-Mcgrath D.E."/>
            <person name="Sieber C.M."/>
            <person name="Emerson J.B."/>
            <person name="Anantharaman K."/>
            <person name="Thomas B.C."/>
            <person name="Malmstrom R."/>
            <person name="Stieglmeier M."/>
            <person name="Klingl A."/>
            <person name="Woyke T."/>
            <person name="Ryan C.M."/>
            <person name="Banfield J.F."/>
        </authorList>
    </citation>
    <scope>NUCLEOTIDE SEQUENCE [LARGE SCALE GENOMIC DNA]</scope>
    <source>
        <strain evidence="9">CG10_big_fil_rev_8_21_14_0_10_48_11</strain>
    </source>
</reference>
<dbReference type="CDD" id="cd14332">
    <property type="entry name" value="UBA_RuvA_C"/>
    <property type="match status" value="1"/>
</dbReference>
<proteinExistence type="inferred from homology"/>
<comment type="caution">
    <text evidence="6">Lacks conserved residue(s) required for the propagation of feature annotation.</text>
</comment>
<dbReference type="HAMAP" id="MF_00031">
    <property type="entry name" value="DNA_HJ_migration_RuvA"/>
    <property type="match status" value="1"/>
</dbReference>
<dbReference type="Pfam" id="PF14520">
    <property type="entry name" value="HHH_5"/>
    <property type="match status" value="1"/>
</dbReference>
<feature type="region of interest" description="Domain II" evidence="6">
    <location>
        <begin position="64"/>
        <end position="141"/>
    </location>
</feature>
<dbReference type="InterPro" id="IPR011114">
    <property type="entry name" value="RuvA_C"/>
</dbReference>
<comment type="subcellular location">
    <subcellularLocation>
        <location evidence="6">Cytoplasm</location>
    </subcellularLocation>
</comment>
<name>A0A2M8LDN8_9BACT</name>
<dbReference type="Gene3D" id="2.40.50.140">
    <property type="entry name" value="Nucleic acid-binding proteins"/>
    <property type="match status" value="1"/>
</dbReference>
<evidence type="ECO:0000256" key="5">
    <source>
        <dbReference type="ARBA" id="ARBA00023204"/>
    </source>
</evidence>
<dbReference type="SUPFAM" id="SSF50249">
    <property type="entry name" value="Nucleic acid-binding proteins"/>
    <property type="match status" value="1"/>
</dbReference>
<dbReference type="GO" id="GO:0048476">
    <property type="term" value="C:Holliday junction resolvase complex"/>
    <property type="evidence" value="ECO:0007669"/>
    <property type="project" value="UniProtKB-UniRule"/>
</dbReference>
<dbReference type="Gene3D" id="1.10.150.20">
    <property type="entry name" value="5' to 3' exonuclease, C-terminal subdomain"/>
    <property type="match status" value="1"/>
</dbReference>
<dbReference type="SUPFAM" id="SSF46929">
    <property type="entry name" value="DNA helicase RuvA subunit, C-terminal domain"/>
    <property type="match status" value="1"/>
</dbReference>
<comment type="similarity">
    <text evidence="6">Belongs to the RuvA family.</text>
</comment>
<dbReference type="InterPro" id="IPR010994">
    <property type="entry name" value="RuvA_2-like"/>
</dbReference>
<dbReference type="SMART" id="SM00278">
    <property type="entry name" value="HhH1"/>
    <property type="match status" value="2"/>
</dbReference>
<evidence type="ECO:0000256" key="1">
    <source>
        <dbReference type="ARBA" id="ARBA00022490"/>
    </source>
</evidence>
<accession>A0A2M8LDN8</accession>
<dbReference type="GO" id="GO:0009378">
    <property type="term" value="F:four-way junction helicase activity"/>
    <property type="evidence" value="ECO:0007669"/>
    <property type="project" value="InterPro"/>
</dbReference>
<feature type="domain" description="Helix-hairpin-helix DNA-binding motif class 1" evidence="8">
    <location>
        <begin position="72"/>
        <end position="91"/>
    </location>
</feature>
<keyword evidence="3 6" id="KW-0238">DNA-binding</keyword>
<comment type="function">
    <text evidence="6">The RuvA-RuvB-RuvC complex processes Holliday junction (HJ) DNA during genetic recombination and DNA repair, while the RuvA-RuvB complex plays an important role in the rescue of blocked DNA replication forks via replication fork reversal (RFR). RuvA specifically binds to HJ cruciform DNA, conferring on it an open structure. The RuvB hexamer acts as an ATP-dependent pump, pulling dsDNA into and through the RuvAB complex. HJ branch migration allows RuvC to scan DNA until it finds its consensus sequence, where it cleaves and resolves the cruciform DNA.</text>
</comment>
<dbReference type="GO" id="GO:0000400">
    <property type="term" value="F:four-way junction DNA binding"/>
    <property type="evidence" value="ECO:0007669"/>
    <property type="project" value="UniProtKB-UniRule"/>
</dbReference>
<dbReference type="GO" id="GO:0005524">
    <property type="term" value="F:ATP binding"/>
    <property type="evidence" value="ECO:0007669"/>
    <property type="project" value="InterPro"/>
</dbReference>
<comment type="caution">
    <text evidence="9">The sequence shown here is derived from an EMBL/GenBank/DDBJ whole genome shotgun (WGS) entry which is preliminary data.</text>
</comment>
<dbReference type="GO" id="GO:0006281">
    <property type="term" value="P:DNA repair"/>
    <property type="evidence" value="ECO:0007669"/>
    <property type="project" value="UniProtKB-UniRule"/>
</dbReference>
<evidence type="ECO:0000313" key="10">
    <source>
        <dbReference type="Proteomes" id="UP000231152"/>
    </source>
</evidence>
<sequence>MIASLRGIIESKDSRGVVVNVGGVGYQVYVTPTTLVTLTVGDEVILHTHQYVREDALELYGFLQADERATFMTLIRVSGVGPKSGLGILSTATPQELRAAVASGDVHLLTKVSGIGRKTAERLLIELKDVFSAEAKAKGEKANLSAGDAEVIEALERLGYAASEARQALGAMPEGSPEERLRAALKQLGKK</sequence>
<keyword evidence="4 6" id="KW-0233">DNA recombination</keyword>
<dbReference type="Proteomes" id="UP000231152">
    <property type="component" value="Unassembled WGS sequence"/>
</dbReference>
<dbReference type="InterPro" id="IPR036267">
    <property type="entry name" value="RuvA_C_sf"/>
</dbReference>
<dbReference type="InterPro" id="IPR013849">
    <property type="entry name" value="DNA_helicase_Holl-junc_RuvA_I"/>
</dbReference>
<feature type="region of interest" description="Domain III" evidence="6">
    <location>
        <begin position="149"/>
        <end position="191"/>
    </location>
</feature>
<organism evidence="9 10">
    <name type="scientific">Candidatus Uhrbacteria bacterium CG10_big_fil_rev_8_21_14_0_10_48_11</name>
    <dbReference type="NCBI Taxonomy" id="1975037"/>
    <lineage>
        <taxon>Bacteria</taxon>
        <taxon>Candidatus Uhriibacteriota</taxon>
    </lineage>
</organism>
<dbReference type="Pfam" id="PF01330">
    <property type="entry name" value="RuvA_N"/>
    <property type="match status" value="1"/>
</dbReference>
<dbReference type="NCBIfam" id="TIGR00084">
    <property type="entry name" value="ruvA"/>
    <property type="match status" value="1"/>
</dbReference>
<dbReference type="Pfam" id="PF07499">
    <property type="entry name" value="RuvA_C"/>
    <property type="match status" value="1"/>
</dbReference>
<dbReference type="AlphaFoldDB" id="A0A2M8LDN8"/>
<keyword evidence="2 6" id="KW-0227">DNA damage</keyword>
<gene>
    <name evidence="6" type="primary">ruvA</name>
    <name evidence="9" type="ORF">COV04_03885</name>
</gene>